<protein>
    <submittedName>
        <fullName evidence="2">Uncharacterized protein</fullName>
    </submittedName>
</protein>
<feature type="signal peptide" evidence="1">
    <location>
        <begin position="1"/>
        <end position="25"/>
    </location>
</feature>
<evidence type="ECO:0000313" key="2">
    <source>
        <dbReference type="EMBL" id="GFD42124.1"/>
    </source>
</evidence>
<proteinExistence type="predicted"/>
<feature type="non-terminal residue" evidence="2">
    <location>
        <position position="150"/>
    </location>
</feature>
<accession>A0A699WCL9</accession>
<organism evidence="2">
    <name type="scientific">Tanacetum cinerariifolium</name>
    <name type="common">Dalmatian daisy</name>
    <name type="synonym">Chrysanthemum cinerariifolium</name>
    <dbReference type="NCBI Taxonomy" id="118510"/>
    <lineage>
        <taxon>Eukaryota</taxon>
        <taxon>Viridiplantae</taxon>
        <taxon>Streptophyta</taxon>
        <taxon>Embryophyta</taxon>
        <taxon>Tracheophyta</taxon>
        <taxon>Spermatophyta</taxon>
        <taxon>Magnoliopsida</taxon>
        <taxon>eudicotyledons</taxon>
        <taxon>Gunneridae</taxon>
        <taxon>Pentapetalae</taxon>
        <taxon>asterids</taxon>
        <taxon>campanulids</taxon>
        <taxon>Asterales</taxon>
        <taxon>Asteraceae</taxon>
        <taxon>Asteroideae</taxon>
        <taxon>Anthemideae</taxon>
        <taxon>Anthemidinae</taxon>
        <taxon>Tanacetum</taxon>
    </lineage>
</organism>
<reference evidence="2" key="1">
    <citation type="journal article" date="2019" name="Sci. Rep.">
        <title>Draft genome of Tanacetum cinerariifolium, the natural source of mosquito coil.</title>
        <authorList>
            <person name="Yamashiro T."/>
            <person name="Shiraishi A."/>
            <person name="Satake H."/>
            <person name="Nakayama K."/>
        </authorList>
    </citation>
    <scope>NUCLEOTIDE SEQUENCE</scope>
</reference>
<sequence>AGHQFRHPWLHVLRVRLGLCARAAAGRLVARQVRLGAGLRAVVVSLVHHHRGARDDRFLIGAGGHWHAVPAAVSAGLDRGPGVSRQQPHRRRVVPVAGARPGDGDLQLVDVHVGGVTGTGHGFHRPSLRLGARLLVHGRAGNRGQPGLVQ</sequence>
<dbReference type="EMBL" id="BKCJ011566556">
    <property type="protein sequence ID" value="GFD42124.1"/>
    <property type="molecule type" value="Genomic_DNA"/>
</dbReference>
<keyword evidence="1" id="KW-0732">Signal</keyword>
<name>A0A699WCL9_TANCI</name>
<comment type="caution">
    <text evidence="2">The sequence shown here is derived from an EMBL/GenBank/DDBJ whole genome shotgun (WGS) entry which is preliminary data.</text>
</comment>
<gene>
    <name evidence="2" type="ORF">Tci_914093</name>
</gene>
<evidence type="ECO:0000256" key="1">
    <source>
        <dbReference type="SAM" id="SignalP"/>
    </source>
</evidence>
<feature type="chain" id="PRO_5025492924" evidence="1">
    <location>
        <begin position="26"/>
        <end position="150"/>
    </location>
</feature>
<dbReference type="AlphaFoldDB" id="A0A699WCL9"/>
<feature type="non-terminal residue" evidence="2">
    <location>
        <position position="1"/>
    </location>
</feature>